<accession>A0A919W7B7</accession>
<evidence type="ECO:0000313" key="1">
    <source>
        <dbReference type="EMBL" id="GIM88761.1"/>
    </source>
</evidence>
<organism evidence="1 2">
    <name type="scientific">Paractinoplanes toevensis</name>
    <dbReference type="NCBI Taxonomy" id="571911"/>
    <lineage>
        <taxon>Bacteria</taxon>
        <taxon>Bacillati</taxon>
        <taxon>Actinomycetota</taxon>
        <taxon>Actinomycetes</taxon>
        <taxon>Micromonosporales</taxon>
        <taxon>Micromonosporaceae</taxon>
        <taxon>Paractinoplanes</taxon>
    </lineage>
</organism>
<dbReference type="Proteomes" id="UP000677082">
    <property type="component" value="Unassembled WGS sequence"/>
</dbReference>
<keyword evidence="2" id="KW-1185">Reference proteome</keyword>
<protein>
    <submittedName>
        <fullName evidence="1">Uncharacterized protein</fullName>
    </submittedName>
</protein>
<proteinExistence type="predicted"/>
<dbReference type="AlphaFoldDB" id="A0A919W7B7"/>
<sequence length="99" mass="10973">MSITEHQPIEGYDFMPPGWCGACETCSPAPTICGACSYDLDGHPLEPVTWPCAYGRQVRMVEHGRELLAGYDCPDHPGALDEAEGHICRLRPIEQWSSR</sequence>
<reference evidence="1 2" key="1">
    <citation type="submission" date="2021-03" db="EMBL/GenBank/DDBJ databases">
        <title>Whole genome shotgun sequence of Actinoplanes toevensis NBRC 105298.</title>
        <authorList>
            <person name="Komaki H."/>
            <person name="Tamura T."/>
        </authorList>
    </citation>
    <scope>NUCLEOTIDE SEQUENCE [LARGE SCALE GENOMIC DNA]</scope>
    <source>
        <strain evidence="1 2">NBRC 105298</strain>
    </source>
</reference>
<dbReference type="RefSeq" id="WP_213004747.1">
    <property type="nucleotide sequence ID" value="NZ_BOQN01000007.1"/>
</dbReference>
<comment type="caution">
    <text evidence="1">The sequence shown here is derived from an EMBL/GenBank/DDBJ whole genome shotgun (WGS) entry which is preliminary data.</text>
</comment>
<dbReference type="EMBL" id="BOQN01000007">
    <property type="protein sequence ID" value="GIM88761.1"/>
    <property type="molecule type" value="Genomic_DNA"/>
</dbReference>
<evidence type="ECO:0000313" key="2">
    <source>
        <dbReference type="Proteomes" id="UP000677082"/>
    </source>
</evidence>
<gene>
    <name evidence="1" type="ORF">Ato02nite_005540</name>
</gene>
<name>A0A919W7B7_9ACTN</name>